<dbReference type="CDD" id="cd09325">
    <property type="entry name" value="TDT_C4-dicarb_trans"/>
    <property type="match status" value="1"/>
</dbReference>
<protein>
    <recommendedName>
        <fullName evidence="8">C4-dicarboxylate ABC transporter</fullName>
    </recommendedName>
</protein>
<dbReference type="AlphaFoldDB" id="A0A192GXX9"/>
<feature type="transmembrane region" description="Helical" evidence="5">
    <location>
        <begin position="67"/>
        <end position="90"/>
    </location>
</feature>
<dbReference type="OrthoDB" id="309023at2"/>
<dbReference type="GO" id="GO:0005886">
    <property type="term" value="C:plasma membrane"/>
    <property type="evidence" value="ECO:0007669"/>
    <property type="project" value="TreeGrafter"/>
</dbReference>
<dbReference type="GO" id="GO:0046583">
    <property type="term" value="F:monoatomic cation efflux transmembrane transporter activity"/>
    <property type="evidence" value="ECO:0007669"/>
    <property type="project" value="TreeGrafter"/>
</dbReference>
<keyword evidence="2 5" id="KW-0812">Transmembrane</keyword>
<dbReference type="KEGG" id="lbt:AYR52_00930"/>
<keyword evidence="3 5" id="KW-1133">Transmembrane helix</keyword>
<feature type="transmembrane region" description="Helical" evidence="5">
    <location>
        <begin position="96"/>
        <end position="117"/>
    </location>
</feature>
<dbReference type="RefSeq" id="WP_068222595.1">
    <property type="nucleotide sequence ID" value="NZ_CP014623.1"/>
</dbReference>
<dbReference type="PANTHER" id="PTHR37955">
    <property type="entry name" value="TELLURITE RESISTANCE PROTEIN TEHA"/>
    <property type="match status" value="1"/>
</dbReference>
<dbReference type="InterPro" id="IPR004695">
    <property type="entry name" value="SLAC1/Mae1/Ssu1/TehA"/>
</dbReference>
<evidence type="ECO:0000313" key="7">
    <source>
        <dbReference type="Proteomes" id="UP000078582"/>
    </source>
</evidence>
<feature type="transmembrane region" description="Helical" evidence="5">
    <location>
        <begin position="212"/>
        <end position="233"/>
    </location>
</feature>
<dbReference type="Proteomes" id="UP000078582">
    <property type="component" value="Chromosome"/>
</dbReference>
<evidence type="ECO:0000256" key="2">
    <source>
        <dbReference type="ARBA" id="ARBA00022692"/>
    </source>
</evidence>
<evidence type="ECO:0000313" key="6">
    <source>
        <dbReference type="EMBL" id="ANK61374.1"/>
    </source>
</evidence>
<gene>
    <name evidence="6" type="ORF">AYR53_00555</name>
</gene>
<accession>A0A192GXX9</accession>
<evidence type="ECO:0000256" key="4">
    <source>
        <dbReference type="ARBA" id="ARBA00023136"/>
    </source>
</evidence>
<feature type="transmembrane region" description="Helical" evidence="5">
    <location>
        <begin position="245"/>
        <end position="266"/>
    </location>
</feature>
<dbReference type="PANTHER" id="PTHR37955:SF1">
    <property type="entry name" value="DEP DOMAIN-CONTAINING PROTEIN"/>
    <property type="match status" value="1"/>
</dbReference>
<reference evidence="6 7" key="1">
    <citation type="submission" date="2016-03" db="EMBL/GenBank/DDBJ databases">
        <title>Pediococcus and Lactobacillus from brewery environment - whole genome sequencing and assembly.</title>
        <authorList>
            <person name="Behr J."/>
            <person name="Geissler A.J."/>
            <person name="Vogel R.F."/>
        </authorList>
    </citation>
    <scope>NUCLEOTIDE SEQUENCE [LARGE SCALE GENOMIC DNA]</scope>
    <source>
        <strain evidence="6 7">TMW 1.1989</strain>
    </source>
</reference>
<evidence type="ECO:0000256" key="1">
    <source>
        <dbReference type="ARBA" id="ARBA00004141"/>
    </source>
</evidence>
<organism evidence="6 7">
    <name type="scientific">Loigolactobacillus backii</name>
    <dbReference type="NCBI Taxonomy" id="375175"/>
    <lineage>
        <taxon>Bacteria</taxon>
        <taxon>Bacillati</taxon>
        <taxon>Bacillota</taxon>
        <taxon>Bacilli</taxon>
        <taxon>Lactobacillales</taxon>
        <taxon>Lactobacillaceae</taxon>
        <taxon>Loigolactobacillus</taxon>
    </lineage>
</organism>
<proteinExistence type="predicted"/>
<keyword evidence="4 5" id="KW-0472">Membrane</keyword>
<dbReference type="GeneID" id="42980726"/>
<evidence type="ECO:0000256" key="3">
    <source>
        <dbReference type="ARBA" id="ARBA00022989"/>
    </source>
</evidence>
<feature type="transmembrane region" description="Helical" evidence="5">
    <location>
        <begin position="278"/>
        <end position="299"/>
    </location>
</feature>
<dbReference type="InterPro" id="IPR038665">
    <property type="entry name" value="Voltage-dep_anion_channel_sf"/>
</dbReference>
<name>A0A192GXX9_9LACO</name>
<dbReference type="EMBL" id="CP014873">
    <property type="protein sequence ID" value="ANK61374.1"/>
    <property type="molecule type" value="Genomic_DNA"/>
</dbReference>
<dbReference type="Pfam" id="PF03595">
    <property type="entry name" value="SLAC1"/>
    <property type="match status" value="1"/>
</dbReference>
<dbReference type="Gene3D" id="1.50.10.150">
    <property type="entry name" value="Voltage-dependent anion channel"/>
    <property type="match status" value="1"/>
</dbReference>
<feature type="transmembrane region" description="Helical" evidence="5">
    <location>
        <begin position="124"/>
        <end position="143"/>
    </location>
</feature>
<comment type="subcellular location">
    <subcellularLocation>
        <location evidence="1">Membrane</location>
        <topology evidence="1">Multi-pass membrane protein</topology>
    </subcellularLocation>
</comment>
<sequence>MRIFLKSIPIPICGLFLAIASLGNLAKDYQLTVLANVLGLGAAVGLLFVILKLIFDFKDSVQALKDPIIASVAPNFSMAIMVLATYLTGFKHLASSVWYLGVIIQFGLMLYFTYYFVLRKKVTLAQVYPSWFIVYVGMGVIPMTSADFNPTLGHVVLWLAVVFYLILLPIVLRRVFKIQKMSQRTIPLVAVIAAPGSLCLAGYMKGFTYQSFWPLLGLLVLSQLMYFLVLACLPRLLQTKFSPSYAAFTFPLVITAIAITAVRDLFIKIGYQIVSLNLLTIVESIVAILIVGYVLACYVRYLYQENRSKVSEDAN</sequence>
<feature type="transmembrane region" description="Helical" evidence="5">
    <location>
        <begin position="36"/>
        <end position="55"/>
    </location>
</feature>
<evidence type="ECO:0000256" key="5">
    <source>
        <dbReference type="SAM" id="Phobius"/>
    </source>
</evidence>
<feature type="transmembrane region" description="Helical" evidence="5">
    <location>
        <begin position="155"/>
        <end position="176"/>
    </location>
</feature>
<feature type="transmembrane region" description="Helical" evidence="5">
    <location>
        <begin position="188"/>
        <end position="206"/>
    </location>
</feature>
<keyword evidence="7" id="KW-1185">Reference proteome</keyword>
<dbReference type="InterPro" id="IPR052951">
    <property type="entry name" value="Tellurite_res_ion_channel"/>
</dbReference>
<evidence type="ECO:0008006" key="8">
    <source>
        <dbReference type="Google" id="ProtNLM"/>
    </source>
</evidence>